<dbReference type="OrthoDB" id="10360799at2759"/>
<evidence type="ECO:0000256" key="1">
    <source>
        <dbReference type="SAM" id="MobiDB-lite"/>
    </source>
</evidence>
<feature type="compositionally biased region" description="Basic and acidic residues" evidence="1">
    <location>
        <begin position="285"/>
        <end position="302"/>
    </location>
</feature>
<reference evidence="2 3" key="1">
    <citation type="submission" date="2014-04" db="EMBL/GenBank/DDBJ databases">
        <authorList>
            <consortium name="DOE Joint Genome Institute"/>
            <person name="Kuo A."/>
            <person name="Kohler A."/>
            <person name="Nagy L.G."/>
            <person name="Floudas D."/>
            <person name="Copeland A."/>
            <person name="Barry K.W."/>
            <person name="Cichocki N."/>
            <person name="Veneault-Fourrey C."/>
            <person name="LaButti K."/>
            <person name="Lindquist E.A."/>
            <person name="Lipzen A."/>
            <person name="Lundell T."/>
            <person name="Morin E."/>
            <person name="Murat C."/>
            <person name="Sun H."/>
            <person name="Tunlid A."/>
            <person name="Henrissat B."/>
            <person name="Grigoriev I.V."/>
            <person name="Hibbett D.S."/>
            <person name="Martin F."/>
            <person name="Nordberg H.P."/>
            <person name="Cantor M.N."/>
            <person name="Hua S.X."/>
        </authorList>
    </citation>
    <scope>NUCLEOTIDE SEQUENCE [LARGE SCALE GENOMIC DNA]</scope>
    <source>
        <strain evidence="2 3">LaAM-08-1</strain>
    </source>
</reference>
<feature type="region of interest" description="Disordered" evidence="1">
    <location>
        <begin position="1"/>
        <end position="26"/>
    </location>
</feature>
<reference evidence="3" key="2">
    <citation type="submission" date="2015-01" db="EMBL/GenBank/DDBJ databases">
        <title>Evolutionary Origins and Diversification of the Mycorrhizal Mutualists.</title>
        <authorList>
            <consortium name="DOE Joint Genome Institute"/>
            <consortium name="Mycorrhizal Genomics Consortium"/>
            <person name="Kohler A."/>
            <person name="Kuo A."/>
            <person name="Nagy L.G."/>
            <person name="Floudas D."/>
            <person name="Copeland A."/>
            <person name="Barry K.W."/>
            <person name="Cichocki N."/>
            <person name="Veneault-Fourrey C."/>
            <person name="LaButti K."/>
            <person name="Lindquist E.A."/>
            <person name="Lipzen A."/>
            <person name="Lundell T."/>
            <person name="Morin E."/>
            <person name="Murat C."/>
            <person name="Riley R."/>
            <person name="Ohm R."/>
            <person name="Sun H."/>
            <person name="Tunlid A."/>
            <person name="Henrissat B."/>
            <person name="Grigoriev I.V."/>
            <person name="Hibbett D.S."/>
            <person name="Martin F."/>
        </authorList>
    </citation>
    <scope>NUCLEOTIDE SEQUENCE [LARGE SCALE GENOMIC DNA]</scope>
    <source>
        <strain evidence="3">LaAM-08-1</strain>
    </source>
</reference>
<dbReference type="EMBL" id="KN838825">
    <property type="protein sequence ID" value="KIJ93774.1"/>
    <property type="molecule type" value="Genomic_DNA"/>
</dbReference>
<accession>A0A0C9WIY9</accession>
<name>A0A0C9WIY9_9AGAR</name>
<dbReference type="AlphaFoldDB" id="A0A0C9WIY9"/>
<sequence>MDIDSEPLAEDSDDSDDDFIPPFESTTTLQLFPNIEQVYNPRHTGEYDEQEAVEDDTPIPSPKACGNIAKNPVKELLRGGQRRTKGMHMEAIFAGFKERLIAHPISDISSQEHMCLRRLAEKSDLFQCQAEMGIYVNQTAENQHSPACQRVSPSTSNKTSTNTLSVHVPTKKTAAEEGMAVFCAYIRLLMPLANGHDTAISHPTVRLVSSNLDFLLPFRQCAPTMQKAMETIYSEPQRLLTQAGLFNAIAFRAVFYGSEYATKSLRFFDSFDEWTEYHASIEQEKGTTDTAEYERQVRERREAKARRKKGVASEMSKRQSRLRTGPTERESCGGRCISDAIRGGAFMDLDIYMLTALTEEEHKAIKYSIITLEHSLFSGHNLQIYSYS</sequence>
<dbReference type="HOGENOM" id="CLU_711871_0_0_1"/>
<organism evidence="2 3">
    <name type="scientific">Laccaria amethystina LaAM-08-1</name>
    <dbReference type="NCBI Taxonomy" id="1095629"/>
    <lineage>
        <taxon>Eukaryota</taxon>
        <taxon>Fungi</taxon>
        <taxon>Dikarya</taxon>
        <taxon>Basidiomycota</taxon>
        <taxon>Agaricomycotina</taxon>
        <taxon>Agaricomycetes</taxon>
        <taxon>Agaricomycetidae</taxon>
        <taxon>Agaricales</taxon>
        <taxon>Agaricineae</taxon>
        <taxon>Hydnangiaceae</taxon>
        <taxon>Laccaria</taxon>
    </lineage>
</organism>
<keyword evidence="3" id="KW-1185">Reference proteome</keyword>
<feature type="region of interest" description="Disordered" evidence="1">
    <location>
        <begin position="285"/>
        <end position="333"/>
    </location>
</feature>
<proteinExistence type="predicted"/>
<dbReference type="Proteomes" id="UP000054477">
    <property type="component" value="Unassembled WGS sequence"/>
</dbReference>
<protein>
    <submittedName>
        <fullName evidence="2">Uncharacterized protein</fullName>
    </submittedName>
</protein>
<feature type="compositionally biased region" description="Acidic residues" evidence="1">
    <location>
        <begin position="1"/>
        <end position="19"/>
    </location>
</feature>
<evidence type="ECO:0000313" key="2">
    <source>
        <dbReference type="EMBL" id="KIJ93774.1"/>
    </source>
</evidence>
<gene>
    <name evidence="2" type="ORF">K443DRAFT_134942</name>
</gene>
<evidence type="ECO:0000313" key="3">
    <source>
        <dbReference type="Proteomes" id="UP000054477"/>
    </source>
</evidence>